<feature type="compositionally biased region" description="Polar residues" evidence="4">
    <location>
        <begin position="1147"/>
        <end position="1157"/>
    </location>
</feature>
<protein>
    <submittedName>
        <fullName evidence="6">Protein-tyrosine phosphatase family Non-receptor class myotubularin subfamily</fullName>
    </submittedName>
</protein>
<feature type="region of interest" description="Disordered" evidence="4">
    <location>
        <begin position="1112"/>
        <end position="1184"/>
    </location>
</feature>
<dbReference type="CDD" id="cd17666">
    <property type="entry name" value="PTP-MTM-like_fungal"/>
    <property type="match status" value="1"/>
</dbReference>
<dbReference type="PANTHER" id="PTHR10807:SF128">
    <property type="entry name" value="PHOSPHATIDYLINOSITOL-3,5-BISPHOSPHATE 3-PHOSPHATASE"/>
    <property type="match status" value="1"/>
</dbReference>
<feature type="region of interest" description="Disordered" evidence="4">
    <location>
        <begin position="226"/>
        <end position="284"/>
    </location>
</feature>
<dbReference type="OrthoDB" id="271628at2759"/>
<feature type="non-terminal residue" evidence="6">
    <location>
        <position position="1289"/>
    </location>
</feature>
<gene>
    <name evidence="6" type="ORF">RHS03_01797</name>
</gene>
<sequence length="1289" mass="142206">MQRLPTFIQKPFLPLFKYRAPPTHTFTPSPPRPHPSRDSRHCLSVPIMFCVAGHDIQRPTHPRLHVRDARDAQIMFEACRLGLLTPVSRRLNDSERAMFIKSGSVFVWQEADDDIGLKRWTDGLMWSCSRMREPFLFYEEKTLGDQLDPNNMKRKDLVGTKHAKELPSTGLLVKQTYSAIVTLPGSPPDAKKRKWHITCYFTHEDFPHLPTLDMYPELKNVKVPPGVYRSGKSRQSARSNGDFGYTDGNSSRRTSPSPLSSPIIPNTPTTRGSSRSSSATSSPLVAHSGIQWGVDRQVLGPHGYPIDRRSYDPHVVEMSSLELPAIRPNSASLRRSDTYALRHPHDSIQPYEPRCSEDERMIRALNRMETIKIAKVNDVTLVKSGVQQQGTLHLTAHNLIFQKNDDQETWIPYSLISLVTRLPQTLTGSSPISVRCRTFENLNFYFANPQHASDVFDSVRESTVATSVTKLYAFFYTPPAGTPHDGWSMFTPREEFGRMGLGTRTKAWRFTEINKDYSFCPTYPATLVVPARISDATLSYAAKYRSKARIPSLSYLHWGNFATITRCSQPMVGLTNNRSVQDEKLIEAIFQSHHSAHSVYAGPPDGRSRSTSSLVYGATPVNLIIDARPTTNAMANAAKGAGTENMDNYKEARKVYLGIDNIHVMRDSLARVAEALYEADMLATMSGSNSVPSDALGPEASRLAFLDRQALRRSGWIKHLTSILEGTLIIVKTIHINASHALLHCSDGWDRTAQLSSLAQICLDPYFRTLRGFYVLVEKEWLSFGHKFLDRCGHLSSEKLFVTAPNEGGGSSDAAQAFFASVQNKFSGQSHLKETSPVFHQFLESLWQIYRQFPTRFEYNEDFLLKVYYHLNSCQFGTFLFNCERERRVADGNQLSAEQRTRSAWDWFEAHRSQWLNSDYDPSSNIPTRDTTVLIPDSKDVRFWYRLYGRGDEEMNGGGITNQATASGVELRGPVVGSEDDPVLAGSPLAVLTPSATPPPSGDLGSQRAPYQPRSPTRIKRVSSGLPSTASTPPPTSSRQDSLRPFASTNSAFSMQAGGSDARDALAPSRAWRNAAEGLAAGAGGVRSVWASLSSNATAAFQAAQAAYDTSVRDYGTPNNDSSPRMREDILSNGGELPTVSKMGSLGRNSGSASVTRSAPIPDVLSNPWADQAPVSAPTTPHRLDIAAPTPIGVAELKPLVDVNQQPWARPAASPSSHAKSTQPSLVNSIGSLSSSLSDLTLLTEPNLSRSQSSASPRLPPTEPVLSNNDGHQPQSSIADIDPLGVGFR</sequence>
<dbReference type="Gene3D" id="2.30.29.30">
    <property type="entry name" value="Pleckstrin-homology domain (PH domain)/Phosphotyrosine-binding domain (PTB)"/>
    <property type="match status" value="1"/>
</dbReference>
<dbReference type="SUPFAM" id="SSF50729">
    <property type="entry name" value="PH domain-like"/>
    <property type="match status" value="1"/>
</dbReference>
<dbReference type="GO" id="GO:0004438">
    <property type="term" value="F:phosphatidylinositol-3-phosphate phosphatase activity"/>
    <property type="evidence" value="ECO:0007669"/>
    <property type="project" value="TreeGrafter"/>
</dbReference>
<dbReference type="Proteomes" id="UP000602905">
    <property type="component" value="Unassembled WGS sequence"/>
</dbReference>
<feature type="compositionally biased region" description="Polar residues" evidence="4">
    <location>
        <begin position="1265"/>
        <end position="1278"/>
    </location>
</feature>
<dbReference type="GO" id="GO:0046856">
    <property type="term" value="P:phosphatidylinositol dephosphorylation"/>
    <property type="evidence" value="ECO:0007669"/>
    <property type="project" value="TreeGrafter"/>
</dbReference>
<dbReference type="InterPro" id="IPR010569">
    <property type="entry name" value="Myotubularin-like_Pase_dom"/>
</dbReference>
<dbReference type="EMBL" id="JACYCD010000047">
    <property type="protein sequence ID" value="KAF8710477.1"/>
    <property type="molecule type" value="Genomic_DNA"/>
</dbReference>
<feature type="compositionally biased region" description="Polar residues" evidence="4">
    <location>
        <begin position="1214"/>
        <end position="1224"/>
    </location>
</feature>
<feature type="region of interest" description="Disordered" evidence="4">
    <location>
        <begin position="1246"/>
        <end position="1289"/>
    </location>
</feature>
<evidence type="ECO:0000259" key="5">
    <source>
        <dbReference type="PROSITE" id="PS51339"/>
    </source>
</evidence>
<feature type="active site" description="Phosphocysteine intermediate" evidence="2">
    <location>
        <position position="745"/>
    </location>
</feature>
<dbReference type="Pfam" id="PF06602">
    <property type="entry name" value="Myotub-related"/>
    <property type="match status" value="1"/>
</dbReference>
<dbReference type="PROSITE" id="PS51339">
    <property type="entry name" value="PPASE_MYOTUBULARIN"/>
    <property type="match status" value="1"/>
</dbReference>
<keyword evidence="6" id="KW-0675">Receptor</keyword>
<feature type="binding site" evidence="3">
    <location>
        <begin position="745"/>
        <end position="751"/>
    </location>
    <ligand>
        <name>substrate</name>
    </ligand>
</feature>
<feature type="binding site" evidence="3">
    <location>
        <begin position="661"/>
        <end position="662"/>
    </location>
    <ligand>
        <name>substrate</name>
    </ligand>
</feature>
<dbReference type="InterPro" id="IPR011993">
    <property type="entry name" value="PH-like_dom_sf"/>
</dbReference>
<feature type="compositionally biased region" description="Polar residues" evidence="4">
    <location>
        <begin position="1246"/>
        <end position="1256"/>
    </location>
</feature>
<feature type="domain" description="Myotubularin phosphatase" evidence="5">
    <location>
        <begin position="486"/>
        <end position="948"/>
    </location>
</feature>
<comment type="similarity">
    <text evidence="1">Belongs to the protein-tyrosine phosphatase family. Non-receptor class myotubularin subfamily.</text>
</comment>
<dbReference type="InterPro" id="IPR018608">
    <property type="entry name" value="Gti1/Pac2"/>
</dbReference>
<dbReference type="GO" id="GO:0016020">
    <property type="term" value="C:membrane"/>
    <property type="evidence" value="ECO:0007669"/>
    <property type="project" value="TreeGrafter"/>
</dbReference>
<accession>A0A8H7HX47</accession>
<name>A0A8H7HX47_9AGAM</name>
<feature type="compositionally biased region" description="Low complexity" evidence="4">
    <location>
        <begin position="249"/>
        <end position="283"/>
    </location>
</feature>
<reference evidence="6" key="1">
    <citation type="submission" date="2020-09" db="EMBL/GenBank/DDBJ databases">
        <title>Comparative genome analyses of four rice-infecting Rhizoctonia solani isolates reveal extensive enrichment of homogalacturonan modification genes.</title>
        <authorList>
            <person name="Lee D.-Y."/>
            <person name="Jeon J."/>
            <person name="Kim K.-T."/>
            <person name="Cheong K."/>
            <person name="Song H."/>
            <person name="Choi G."/>
            <person name="Ko J."/>
            <person name="Opiyo S.O."/>
            <person name="Zuo S."/>
            <person name="Madhav S."/>
            <person name="Lee Y.-H."/>
            <person name="Wang G.-L."/>
        </authorList>
    </citation>
    <scope>NUCLEOTIDE SEQUENCE</scope>
    <source>
        <strain evidence="6">AG1-IA WGL</strain>
    </source>
</reference>
<feature type="region of interest" description="Disordered" evidence="4">
    <location>
        <begin position="1207"/>
        <end position="1227"/>
    </location>
</feature>
<evidence type="ECO:0000256" key="2">
    <source>
        <dbReference type="PIRSR" id="PIRSR630564-1"/>
    </source>
</evidence>
<evidence type="ECO:0000256" key="3">
    <source>
        <dbReference type="PIRSR" id="PIRSR630564-2"/>
    </source>
</evidence>
<feature type="region of interest" description="Disordered" evidence="4">
    <location>
        <begin position="972"/>
        <end position="1044"/>
    </location>
</feature>
<dbReference type="SUPFAM" id="SSF52799">
    <property type="entry name" value="(Phosphotyrosine protein) phosphatases II"/>
    <property type="match status" value="1"/>
</dbReference>
<organism evidence="6 7">
    <name type="scientific">Rhizoctonia solani</name>
    <dbReference type="NCBI Taxonomy" id="456999"/>
    <lineage>
        <taxon>Eukaryota</taxon>
        <taxon>Fungi</taxon>
        <taxon>Dikarya</taxon>
        <taxon>Basidiomycota</taxon>
        <taxon>Agaricomycotina</taxon>
        <taxon>Agaricomycetes</taxon>
        <taxon>Cantharellales</taxon>
        <taxon>Ceratobasidiaceae</taxon>
        <taxon>Rhizoctonia</taxon>
    </lineage>
</organism>
<comment type="caution">
    <text evidence="6">The sequence shown here is derived from an EMBL/GenBank/DDBJ whole genome shotgun (WGS) entry which is preliminary data.</text>
</comment>
<dbReference type="Pfam" id="PF09729">
    <property type="entry name" value="Gti1_Pac2"/>
    <property type="match status" value="1"/>
</dbReference>
<dbReference type="InterPro" id="IPR030564">
    <property type="entry name" value="Myotubularin"/>
</dbReference>
<evidence type="ECO:0000256" key="4">
    <source>
        <dbReference type="SAM" id="MobiDB-lite"/>
    </source>
</evidence>
<dbReference type="Pfam" id="PF21098">
    <property type="entry name" value="PH-GRAM_MTMR6-like"/>
    <property type="match status" value="1"/>
</dbReference>
<dbReference type="PANTHER" id="PTHR10807">
    <property type="entry name" value="MYOTUBULARIN-RELATED"/>
    <property type="match status" value="1"/>
</dbReference>
<dbReference type="InterPro" id="IPR029021">
    <property type="entry name" value="Prot-tyrosine_phosphatase-like"/>
</dbReference>
<dbReference type="InterPro" id="IPR048994">
    <property type="entry name" value="PH-GRAM_MTMR6-9"/>
</dbReference>
<dbReference type="GO" id="GO:0005737">
    <property type="term" value="C:cytoplasm"/>
    <property type="evidence" value="ECO:0007669"/>
    <property type="project" value="TreeGrafter"/>
</dbReference>
<evidence type="ECO:0000256" key="1">
    <source>
        <dbReference type="ARBA" id="ARBA00007471"/>
    </source>
</evidence>
<feature type="binding site" evidence="3">
    <location>
        <begin position="636"/>
        <end position="639"/>
    </location>
    <ligand>
        <name>substrate</name>
    </ligand>
</feature>
<evidence type="ECO:0000313" key="6">
    <source>
        <dbReference type="EMBL" id="KAF8710477.1"/>
    </source>
</evidence>
<proteinExistence type="inferred from homology"/>
<evidence type="ECO:0000313" key="7">
    <source>
        <dbReference type="Proteomes" id="UP000602905"/>
    </source>
</evidence>